<dbReference type="EMBL" id="JBHTAC010000001">
    <property type="protein sequence ID" value="MFC7240908.1"/>
    <property type="molecule type" value="Genomic_DNA"/>
</dbReference>
<proteinExistence type="inferred from homology"/>
<dbReference type="PANTHER" id="PTHR18964:SF169">
    <property type="entry name" value="N-ACETYLMANNOSAMINE KINASE"/>
    <property type="match status" value="1"/>
</dbReference>
<evidence type="ECO:0000256" key="1">
    <source>
        <dbReference type="ARBA" id="ARBA00006479"/>
    </source>
</evidence>
<name>A0ABW2GPG7_9ACTN</name>
<comment type="caution">
    <text evidence="2">The sequence shown here is derived from an EMBL/GenBank/DDBJ whole genome shotgun (WGS) entry which is preliminary data.</text>
</comment>
<evidence type="ECO:0000313" key="3">
    <source>
        <dbReference type="Proteomes" id="UP001596392"/>
    </source>
</evidence>
<dbReference type="PANTHER" id="PTHR18964">
    <property type="entry name" value="ROK (REPRESSOR, ORF, KINASE) FAMILY"/>
    <property type="match status" value="1"/>
</dbReference>
<dbReference type="Proteomes" id="UP001596392">
    <property type="component" value="Unassembled WGS sequence"/>
</dbReference>
<dbReference type="InterPro" id="IPR049874">
    <property type="entry name" value="ROK_cs"/>
</dbReference>
<accession>A0ABW2GPG7</accession>
<dbReference type="RefSeq" id="WP_376804413.1">
    <property type="nucleotide sequence ID" value="NZ_JBHTAC010000001.1"/>
</dbReference>
<comment type="similarity">
    <text evidence="1">Belongs to the ROK (NagC/XylR) family.</text>
</comment>
<dbReference type="Pfam" id="PF00480">
    <property type="entry name" value="ROK"/>
    <property type="match status" value="1"/>
</dbReference>
<dbReference type="InterPro" id="IPR043129">
    <property type="entry name" value="ATPase_NBD"/>
</dbReference>
<gene>
    <name evidence="2" type="ORF">ACFQO7_00310</name>
</gene>
<organism evidence="2 3">
    <name type="scientific">Catellatospora aurea</name>
    <dbReference type="NCBI Taxonomy" id="1337874"/>
    <lineage>
        <taxon>Bacteria</taxon>
        <taxon>Bacillati</taxon>
        <taxon>Actinomycetota</taxon>
        <taxon>Actinomycetes</taxon>
        <taxon>Micromonosporales</taxon>
        <taxon>Micromonosporaceae</taxon>
        <taxon>Catellatospora</taxon>
    </lineage>
</organism>
<keyword evidence="3" id="KW-1185">Reference proteome</keyword>
<evidence type="ECO:0000313" key="2">
    <source>
        <dbReference type="EMBL" id="MFC7240908.1"/>
    </source>
</evidence>
<dbReference type="SUPFAM" id="SSF53067">
    <property type="entry name" value="Actin-like ATPase domain"/>
    <property type="match status" value="1"/>
</dbReference>
<dbReference type="Gene3D" id="3.30.420.40">
    <property type="match status" value="2"/>
</dbReference>
<dbReference type="InterPro" id="IPR000600">
    <property type="entry name" value="ROK"/>
</dbReference>
<reference evidence="3" key="1">
    <citation type="journal article" date="2019" name="Int. J. Syst. Evol. Microbiol.">
        <title>The Global Catalogue of Microorganisms (GCM) 10K type strain sequencing project: providing services to taxonomists for standard genome sequencing and annotation.</title>
        <authorList>
            <consortium name="The Broad Institute Genomics Platform"/>
            <consortium name="The Broad Institute Genome Sequencing Center for Infectious Disease"/>
            <person name="Wu L."/>
            <person name="Ma J."/>
        </authorList>
    </citation>
    <scope>NUCLEOTIDE SEQUENCE [LARGE SCALE GENOMIC DNA]</scope>
    <source>
        <strain evidence="3">CGMCC 1.9106</strain>
    </source>
</reference>
<dbReference type="PROSITE" id="PS01125">
    <property type="entry name" value="ROK"/>
    <property type="match status" value="1"/>
</dbReference>
<protein>
    <submittedName>
        <fullName evidence="2">ROK family protein</fullName>
    </submittedName>
</protein>
<sequence length="328" mass="32957">MPHHAAGPLALAVDIGGTKMAAGLVDADGTVLAADRIPTPRPLPGPDAGEQVWAGLSAMLDGLLEEAGNRPVVGVGTSTAGPFDLAGATVSPVNITAWRGFPLVDRLAAQVPGVPVRLAGDGVCAAIGEHWRGAGRGHDDLLVLVVSTGVGGGLVHGGRPFTGASGNAGHVGHMVVDLDGDDCPCGGRGCVEAIASGPSMVRYALREGWRPTGDGTARDLADAARSGDPVALRAFTRAADALAAGIVSAAAMCDLDQVVIGGGVANAADLLFPPLKEGLARFGRLGFLQHITVTSAQLADNAGLIGAAALIHSPHPYWPGQEPTPPMR</sequence>